<sequence>MTANELINVDPELMEGTPVFRGTRVPIQHLLDHLENNATIDEFLAGYPSVSKNQAVAFIHLMSQSVSAGKLLELNENFA</sequence>
<keyword evidence="2" id="KW-1185">Reference proteome</keyword>
<dbReference type="PANTHER" id="PTHR34849:SF3">
    <property type="entry name" value="SSR2962 PROTEIN"/>
    <property type="match status" value="1"/>
</dbReference>
<accession>A0A1I2F1C2</accession>
<dbReference type="Gene3D" id="1.10.10.10">
    <property type="entry name" value="Winged helix-like DNA-binding domain superfamily/Winged helix DNA-binding domain"/>
    <property type="match status" value="1"/>
</dbReference>
<dbReference type="SUPFAM" id="SSF46689">
    <property type="entry name" value="Homeodomain-like"/>
    <property type="match status" value="1"/>
</dbReference>
<dbReference type="InterPro" id="IPR007367">
    <property type="entry name" value="DUF433"/>
</dbReference>
<dbReference type="OrthoDB" id="9809529at2"/>
<protein>
    <submittedName>
        <fullName evidence="1">Uncharacterized conserved protein, DUF433 family</fullName>
    </submittedName>
</protein>
<dbReference type="PANTHER" id="PTHR34849">
    <property type="entry name" value="SSL5025 PROTEIN"/>
    <property type="match status" value="1"/>
</dbReference>
<organism evidence="1 2">
    <name type="scientific">Spirosoma endophyticum</name>
    <dbReference type="NCBI Taxonomy" id="662367"/>
    <lineage>
        <taxon>Bacteria</taxon>
        <taxon>Pseudomonadati</taxon>
        <taxon>Bacteroidota</taxon>
        <taxon>Cytophagia</taxon>
        <taxon>Cytophagales</taxon>
        <taxon>Cytophagaceae</taxon>
        <taxon>Spirosoma</taxon>
    </lineage>
</organism>
<proteinExistence type="predicted"/>
<dbReference type="RefSeq" id="WP_093833536.1">
    <property type="nucleotide sequence ID" value="NZ_FOLQ01000024.1"/>
</dbReference>
<dbReference type="AlphaFoldDB" id="A0A1I2F1C2"/>
<dbReference type="STRING" id="662367.SAMN05216167_12410"/>
<evidence type="ECO:0000313" key="2">
    <source>
        <dbReference type="Proteomes" id="UP000198598"/>
    </source>
</evidence>
<dbReference type="EMBL" id="FOLQ01000024">
    <property type="protein sequence ID" value="SFE98793.1"/>
    <property type="molecule type" value="Genomic_DNA"/>
</dbReference>
<reference evidence="1 2" key="1">
    <citation type="submission" date="2016-10" db="EMBL/GenBank/DDBJ databases">
        <authorList>
            <person name="de Groot N.N."/>
        </authorList>
    </citation>
    <scope>NUCLEOTIDE SEQUENCE [LARGE SCALE GENOMIC DNA]</scope>
    <source>
        <strain evidence="1 2">DSM 26130</strain>
    </source>
</reference>
<dbReference type="Proteomes" id="UP000198598">
    <property type="component" value="Unassembled WGS sequence"/>
</dbReference>
<evidence type="ECO:0000313" key="1">
    <source>
        <dbReference type="EMBL" id="SFE98793.1"/>
    </source>
</evidence>
<dbReference type="InterPro" id="IPR036388">
    <property type="entry name" value="WH-like_DNA-bd_sf"/>
</dbReference>
<dbReference type="InterPro" id="IPR009057">
    <property type="entry name" value="Homeodomain-like_sf"/>
</dbReference>
<gene>
    <name evidence="1" type="ORF">SAMN05216167_12410</name>
</gene>
<name>A0A1I2F1C2_9BACT</name>
<dbReference type="Pfam" id="PF04255">
    <property type="entry name" value="DUF433"/>
    <property type="match status" value="1"/>
</dbReference>